<feature type="domain" description="Nudix hydrolase" evidence="7">
    <location>
        <begin position="35"/>
        <end position="167"/>
    </location>
</feature>
<protein>
    <submittedName>
        <fullName evidence="8">8-oxo-dGTP pyrophosphatase MutT, NUDIX family</fullName>
    </submittedName>
</protein>
<name>A0A1H3MXN6_9RHOB</name>
<dbReference type="InterPro" id="IPR045121">
    <property type="entry name" value="CoAse"/>
</dbReference>
<dbReference type="Proteomes" id="UP000199026">
    <property type="component" value="Unassembled WGS sequence"/>
</dbReference>
<dbReference type="Gene3D" id="3.90.79.10">
    <property type="entry name" value="Nucleoside Triphosphate Pyrophosphohydrolase"/>
    <property type="match status" value="1"/>
</dbReference>
<comment type="cofactor">
    <cofactor evidence="2">
        <name>Mg(2+)</name>
        <dbReference type="ChEBI" id="CHEBI:18420"/>
    </cofactor>
</comment>
<keyword evidence="9" id="KW-1185">Reference proteome</keyword>
<evidence type="ECO:0000259" key="7">
    <source>
        <dbReference type="PROSITE" id="PS51462"/>
    </source>
</evidence>
<dbReference type="PANTHER" id="PTHR12992:SF11">
    <property type="entry name" value="MITOCHONDRIAL COENZYME A DIPHOSPHATASE NUDT8"/>
    <property type="match status" value="1"/>
</dbReference>
<evidence type="ECO:0000256" key="5">
    <source>
        <dbReference type="ARBA" id="ARBA00022842"/>
    </source>
</evidence>
<dbReference type="PROSITE" id="PS51462">
    <property type="entry name" value="NUDIX"/>
    <property type="match status" value="1"/>
</dbReference>
<dbReference type="STRING" id="576131.SAMN05444486_10449"/>
<gene>
    <name evidence="8" type="ORF">SAMN05444486_10449</name>
</gene>
<dbReference type="PANTHER" id="PTHR12992">
    <property type="entry name" value="NUDIX HYDROLASE"/>
    <property type="match status" value="1"/>
</dbReference>
<dbReference type="AlphaFoldDB" id="A0A1H3MXN6"/>
<keyword evidence="6" id="KW-0464">Manganese</keyword>
<keyword evidence="5" id="KW-0460">Magnesium</keyword>
<keyword evidence="3" id="KW-0479">Metal-binding</keyword>
<evidence type="ECO:0000256" key="3">
    <source>
        <dbReference type="ARBA" id="ARBA00022723"/>
    </source>
</evidence>
<dbReference type="EMBL" id="FNPR01000004">
    <property type="protein sequence ID" value="SDY81274.1"/>
    <property type="molecule type" value="Genomic_DNA"/>
</dbReference>
<dbReference type="OrthoDB" id="9802805at2"/>
<reference evidence="8 9" key="1">
    <citation type="submission" date="2016-10" db="EMBL/GenBank/DDBJ databases">
        <authorList>
            <person name="de Groot N.N."/>
        </authorList>
    </citation>
    <scope>NUCLEOTIDE SEQUENCE [LARGE SCALE GENOMIC DNA]</scope>
    <source>
        <strain evidence="8 9">DSM 24677</strain>
    </source>
</reference>
<dbReference type="SUPFAM" id="SSF55811">
    <property type="entry name" value="Nudix"/>
    <property type="match status" value="1"/>
</dbReference>
<keyword evidence="4" id="KW-0378">Hydrolase</keyword>
<organism evidence="8 9">
    <name type="scientific">Lentibacter algarum</name>
    <dbReference type="NCBI Taxonomy" id="576131"/>
    <lineage>
        <taxon>Bacteria</taxon>
        <taxon>Pseudomonadati</taxon>
        <taxon>Pseudomonadota</taxon>
        <taxon>Alphaproteobacteria</taxon>
        <taxon>Rhodobacterales</taxon>
        <taxon>Roseobacteraceae</taxon>
        <taxon>Lentibacter</taxon>
    </lineage>
</organism>
<dbReference type="GO" id="GO:0010945">
    <property type="term" value="F:coenzyme A diphosphatase activity"/>
    <property type="evidence" value="ECO:0007669"/>
    <property type="project" value="InterPro"/>
</dbReference>
<evidence type="ECO:0000313" key="8">
    <source>
        <dbReference type="EMBL" id="SDY81274.1"/>
    </source>
</evidence>
<dbReference type="InterPro" id="IPR015797">
    <property type="entry name" value="NUDIX_hydrolase-like_dom_sf"/>
</dbReference>
<dbReference type="CDD" id="cd03426">
    <property type="entry name" value="NUDIX_CoAse_Nudt7"/>
    <property type="match status" value="1"/>
</dbReference>
<evidence type="ECO:0000256" key="6">
    <source>
        <dbReference type="ARBA" id="ARBA00023211"/>
    </source>
</evidence>
<dbReference type="InterPro" id="IPR000086">
    <property type="entry name" value="NUDIX_hydrolase_dom"/>
</dbReference>
<evidence type="ECO:0000313" key="9">
    <source>
        <dbReference type="Proteomes" id="UP000199026"/>
    </source>
</evidence>
<proteinExistence type="predicted"/>
<sequence length="197" mass="21774">MEQITQIKAALIKAGRVSSDYDLNPDVIPVEQGIKSPAAVLIALMERDGLLSVILTKRAQHLRHHPGQIAFPGGKVESDDASAEAASLREAYEEIGLPPENVEIFGGLPEHLTVTGFTVQPILGFVHRPFTPVLDEGEVEEIIYAPLSHLIDPTKYSVQRRQFRGTYRKYYTVPYGPHYIWGATARMTLGLAERISG</sequence>
<dbReference type="GO" id="GO:0046872">
    <property type="term" value="F:metal ion binding"/>
    <property type="evidence" value="ECO:0007669"/>
    <property type="project" value="UniProtKB-KW"/>
</dbReference>
<evidence type="ECO:0000256" key="4">
    <source>
        <dbReference type="ARBA" id="ARBA00022801"/>
    </source>
</evidence>
<accession>A0A1H3MXN6</accession>
<dbReference type="Pfam" id="PF00293">
    <property type="entry name" value="NUDIX"/>
    <property type="match status" value="1"/>
</dbReference>
<evidence type="ECO:0000256" key="1">
    <source>
        <dbReference type="ARBA" id="ARBA00001936"/>
    </source>
</evidence>
<evidence type="ECO:0000256" key="2">
    <source>
        <dbReference type="ARBA" id="ARBA00001946"/>
    </source>
</evidence>
<dbReference type="RefSeq" id="WP_089893886.1">
    <property type="nucleotide sequence ID" value="NZ_CALLJM010000021.1"/>
</dbReference>
<comment type="cofactor">
    <cofactor evidence="1">
        <name>Mn(2+)</name>
        <dbReference type="ChEBI" id="CHEBI:29035"/>
    </cofactor>
</comment>
<dbReference type="GeneID" id="78125690"/>